<keyword evidence="6" id="KW-0347">Helicase</keyword>
<evidence type="ECO:0000256" key="10">
    <source>
        <dbReference type="SAM" id="MobiDB-lite"/>
    </source>
</evidence>
<dbReference type="InterPro" id="IPR014001">
    <property type="entry name" value="Helicase_ATP-bd"/>
</dbReference>
<name>A0AAT9H806_9VIRU</name>
<organism evidence="12">
    <name type="scientific">Rhizopus microsporus virga-like virus 1</name>
    <dbReference type="NCBI Taxonomy" id="3156536"/>
    <lineage>
        <taxon>Viruses</taxon>
        <taxon>Riboviria</taxon>
        <taxon>Orthornavirae</taxon>
        <taxon>Kitrinoviricota</taxon>
        <taxon>Alsuviricetes</taxon>
        <taxon>Martellivirales</taxon>
        <taxon>Virgaviridae</taxon>
    </lineage>
</organism>
<keyword evidence="3" id="KW-1090">Inhibition of host innate immune response by virus</keyword>
<proteinExistence type="predicted"/>
<dbReference type="GO" id="GO:0052170">
    <property type="term" value="P:symbiont-mediated suppression of host innate immune response"/>
    <property type="evidence" value="ECO:0007669"/>
    <property type="project" value="UniProtKB-KW"/>
</dbReference>
<keyword evidence="3" id="KW-0945">Host-virus interaction</keyword>
<evidence type="ECO:0000256" key="2">
    <source>
        <dbReference type="ARBA" id="ARBA00020107"/>
    </source>
</evidence>
<dbReference type="PROSITE" id="PS51192">
    <property type="entry name" value="HELICASE_ATP_BIND_1"/>
    <property type="match status" value="1"/>
</dbReference>
<keyword evidence="5" id="KW-0378">Hydrolase</keyword>
<dbReference type="PANTHER" id="PTHR18934">
    <property type="entry name" value="ATP-DEPENDENT RNA HELICASE"/>
    <property type="match status" value="1"/>
</dbReference>
<feature type="region of interest" description="Disordered" evidence="10">
    <location>
        <begin position="662"/>
        <end position="681"/>
    </location>
</feature>
<evidence type="ECO:0000313" key="12">
    <source>
        <dbReference type="EMBL" id="BFM51662.1"/>
    </source>
</evidence>
<evidence type="ECO:0000256" key="3">
    <source>
        <dbReference type="ARBA" id="ARBA00022632"/>
    </source>
</evidence>
<dbReference type="GO" id="GO:0005524">
    <property type="term" value="F:ATP binding"/>
    <property type="evidence" value="ECO:0007669"/>
    <property type="project" value="UniProtKB-KW"/>
</dbReference>
<keyword evidence="4" id="KW-0547">Nucleotide-binding</keyword>
<keyword evidence="8" id="KW-0899">Viral immunoevasion</keyword>
<dbReference type="SUPFAM" id="SSF52540">
    <property type="entry name" value="P-loop containing nucleoside triphosphate hydrolases"/>
    <property type="match status" value="1"/>
</dbReference>
<protein>
    <recommendedName>
        <fullName evidence="2">Genome polyprotein</fullName>
    </recommendedName>
</protein>
<evidence type="ECO:0000256" key="6">
    <source>
        <dbReference type="ARBA" id="ARBA00022806"/>
    </source>
</evidence>
<dbReference type="GO" id="GO:0004386">
    <property type="term" value="F:helicase activity"/>
    <property type="evidence" value="ECO:0007669"/>
    <property type="project" value="UniProtKB-KW"/>
</dbReference>
<comment type="subcellular location">
    <subcellularLocation>
        <location evidence="1">Host membrane</location>
        <topology evidence="1">Peripheral membrane protein</topology>
    </subcellularLocation>
</comment>
<sequence>MFSTTTNSRILLSQNAQNQPNQNQPNLTKNNSNFSEVSTPSFSRSNSGDILSEGSSANCDKGKEISDCELSIRKSKPAYNYRFVDDRLKTKLFNKLCQVEGMDKSARLHGHFDISSEEYSSRVNFQDNMLYEAQYDIVNVTRDTWKDVVISSMSEAKPTLLLGCTGMGKTTRFPVFVAESQEGMVYVVQPTDQLAFHVAVQYVNFGHKVYYDADGTSSIPRGTNIVIGDGSSAIKRFLFTNNNGCEFKVIFFDEYHAATPAYIVLKNAMSRFVGVKMFLMTATLDSKYVALRKHENEVPGVNVQEFEFTSMSKWITATANLPFSPRTIKPGKWLFILPSHACILRFYTLYYKYVSTLYVSDKCSLNANQAAIDKFNAYDTHAPIVLLATPHFATGYNFDCDYVVDSGFVEEFILDPDYGVVSRYRQTTKLESVQRAGRLSRNGRKGTLYTWQSMSNIGHFTPIASVDTSIMDYYIDVYSALFSFSIYGRHHKYKCTPAKARMLISAKCISYMLYNVIGDSGAVHSSISGSPIFGSADVSVDTSLKPKLYDIHYDFEKESFIYHYSGMFMFPRVSQYSRVILSIVDFYKPLPLVQVHPTLNMEALHGAQLYNINGSLISSKSVNYKDNIDLKCVNSDVNADDVQVMDNVTKDDVNTNVCNSVQDQGSSEIRESSQSSVNNSDGLEYTVPMFLTPFESVMKNDRNVPRNDTIDVGHDVTSTVGSSDVSIPKGSSDACHIVSLKQGKMYYDYNSELLAVIRNRIPLTDDVYVPFMTIYQEPLGHRRMDSFVMPPMIKPFTFSTLKKEFLAIGNLYTPLLSANPDVNYMHMSDKDKLIVLGVMKDPSKVLSGTNLDRYRFFDKFLRVWNYHSTKFMTLLANEETMDTFVDKKTNRLSKILYGDPKTILEKDKEKCIIILTSMMTFYAKVLKTHSLFIIPYKSGNASGVDIGAWIEGINREIETPEISVSIMRDMGWTLIDDVAMSKQVSLKAAVKRLMVVSREEEGVIHRGVAMYDSAGIVYTTGHFLGLNPDGKKSIYVNGSHLNFSVAGKEFEATSYNGKVFRCIAEFAHRNFDLVKCRIKDADIESLGFKEMEFPEFDPTHNGDVVSIMMPVINHDTGGMEVYMSPYKCSRYDSNVMLGTIPLESKIGMSGAMVVSSRCDPIGLLTSVYQDVRTGKKKTVYTGMTYTLLTTPIFIRKFISKDVLQKCGIDYYD</sequence>
<feature type="compositionally biased region" description="Low complexity" evidence="10">
    <location>
        <begin position="14"/>
        <end position="33"/>
    </location>
</feature>
<evidence type="ECO:0000259" key="11">
    <source>
        <dbReference type="PROSITE" id="PS51192"/>
    </source>
</evidence>
<keyword evidence="7" id="KW-0067">ATP-binding</keyword>
<feature type="domain" description="Helicase ATP-binding" evidence="11">
    <location>
        <begin position="150"/>
        <end position="302"/>
    </location>
</feature>
<dbReference type="Gene3D" id="3.40.50.300">
    <property type="entry name" value="P-loop containing nucleotide triphosphate hydrolases"/>
    <property type="match status" value="2"/>
</dbReference>
<dbReference type="GO" id="GO:0017111">
    <property type="term" value="F:ribonucleoside triphosphate phosphatase activity"/>
    <property type="evidence" value="ECO:0007669"/>
    <property type="project" value="UniProtKB-EC"/>
</dbReference>
<dbReference type="EMBL" id="LC818069">
    <property type="protein sequence ID" value="BFM51662.1"/>
    <property type="molecule type" value="Genomic_RNA"/>
</dbReference>
<feature type="region of interest" description="Disordered" evidence="10">
    <location>
        <begin position="14"/>
        <end position="57"/>
    </location>
</feature>
<comment type="catalytic activity">
    <reaction evidence="9">
        <text>a ribonucleoside 5'-triphosphate + H2O = a ribonucleoside 5'-diphosphate + phosphate + H(+)</text>
        <dbReference type="Rhea" id="RHEA:23680"/>
        <dbReference type="ChEBI" id="CHEBI:15377"/>
        <dbReference type="ChEBI" id="CHEBI:15378"/>
        <dbReference type="ChEBI" id="CHEBI:43474"/>
        <dbReference type="ChEBI" id="CHEBI:57930"/>
        <dbReference type="ChEBI" id="CHEBI:61557"/>
        <dbReference type="EC" id="3.6.1.15"/>
    </reaction>
</comment>
<evidence type="ECO:0000256" key="5">
    <source>
        <dbReference type="ARBA" id="ARBA00022801"/>
    </source>
</evidence>
<accession>A0AAT9H806</accession>
<evidence type="ECO:0000256" key="4">
    <source>
        <dbReference type="ARBA" id="ARBA00022741"/>
    </source>
</evidence>
<dbReference type="GO" id="GO:0033644">
    <property type="term" value="C:host cell membrane"/>
    <property type="evidence" value="ECO:0007669"/>
    <property type="project" value="UniProtKB-SubCell"/>
</dbReference>
<reference evidence="12" key="1">
    <citation type="submission" date="2024-05" db="EMBL/GenBank/DDBJ databases">
        <title>New lineages of RNA viruses from clinical isolates of Rhizopus microsporus revealed by fragmented and primer-ligated dsRNA sequencing (FLDS) analysis.</title>
        <authorList>
            <person name="Sadiyah W."/>
            <person name="Zhao Y."/>
            <person name="Chiba Y."/>
            <person name="Kondo H."/>
            <person name="Suzuki N."/>
            <person name="Ban S."/>
            <person name="Yaguchi T."/>
            <person name="Urayama S."/>
            <person name="Hagiwara D."/>
        </authorList>
    </citation>
    <scope>NUCLEOTIDE SEQUENCE</scope>
    <source>
        <strain evidence="12">RmVV1-IFM56170</strain>
    </source>
</reference>
<evidence type="ECO:0000256" key="1">
    <source>
        <dbReference type="ARBA" id="ARBA00004242"/>
    </source>
</evidence>
<feature type="compositionally biased region" description="Polar residues" evidence="10">
    <location>
        <begin position="34"/>
        <end position="57"/>
    </location>
</feature>
<evidence type="ECO:0000256" key="7">
    <source>
        <dbReference type="ARBA" id="ARBA00022840"/>
    </source>
</evidence>
<dbReference type="SMART" id="SM00487">
    <property type="entry name" value="DEXDc"/>
    <property type="match status" value="1"/>
</dbReference>
<evidence type="ECO:0000256" key="9">
    <source>
        <dbReference type="ARBA" id="ARBA00047631"/>
    </source>
</evidence>
<evidence type="ECO:0000256" key="8">
    <source>
        <dbReference type="ARBA" id="ARBA00023280"/>
    </source>
</evidence>
<dbReference type="GO" id="GO:0003723">
    <property type="term" value="F:RNA binding"/>
    <property type="evidence" value="ECO:0007669"/>
    <property type="project" value="TreeGrafter"/>
</dbReference>
<dbReference type="PANTHER" id="PTHR18934:SF91">
    <property type="entry name" value="PRE-MRNA-SPLICING FACTOR ATP-DEPENDENT RNA HELICASE PRP16"/>
    <property type="match status" value="1"/>
</dbReference>
<dbReference type="InterPro" id="IPR027417">
    <property type="entry name" value="P-loop_NTPase"/>
</dbReference>